<dbReference type="EMBL" id="CP040818">
    <property type="protein sequence ID" value="QDL92055.1"/>
    <property type="molecule type" value="Genomic_DNA"/>
</dbReference>
<keyword evidence="4" id="KW-1185">Reference proteome</keyword>
<reference evidence="3 4" key="1">
    <citation type="submission" date="2019-06" db="EMBL/GenBank/DDBJ databases">
        <title>Genome sequence of Rhodobacteraceae bacterium D4M1.</title>
        <authorList>
            <person name="Cao J."/>
        </authorList>
    </citation>
    <scope>NUCLEOTIDE SEQUENCE [LARGE SCALE GENOMIC DNA]</scope>
    <source>
        <strain evidence="3 4">D4M1</strain>
    </source>
</reference>
<feature type="region of interest" description="Disordered" evidence="2">
    <location>
        <begin position="1"/>
        <end position="27"/>
    </location>
</feature>
<dbReference type="Proteomes" id="UP000305888">
    <property type="component" value="Chromosome"/>
</dbReference>
<evidence type="ECO:0000313" key="4">
    <source>
        <dbReference type="Proteomes" id="UP000305888"/>
    </source>
</evidence>
<dbReference type="OrthoDB" id="8671611at2"/>
<dbReference type="Gene3D" id="3.50.50.60">
    <property type="entry name" value="FAD/NAD(P)-binding domain"/>
    <property type="match status" value="1"/>
</dbReference>
<evidence type="ECO:0000256" key="2">
    <source>
        <dbReference type="SAM" id="MobiDB-lite"/>
    </source>
</evidence>
<keyword evidence="1" id="KW-0560">Oxidoreductase</keyword>
<dbReference type="AlphaFoldDB" id="A0A5B8FUJ6"/>
<gene>
    <name evidence="3" type="ORF">FDP22_09865</name>
</gene>
<sequence>MTCEAGRDEARWDAGRGGDGRGQRGADVTAAAAPGLAALENRLRRDLAFLEEPAKNWVPARPGPEGRPMLDVAILGAGMAGIATAIALLRRGIRNIRLFDKAEAGREGPWVTYARMRTLRSPKHLSGPCVDVPALTFRAWFEAQWGAAEWEALGRIPRVQWMDYLDWLRRVTGLRVENGSALTDLAPAGDGLALTFRRTGGEAHVTCRHLVLANGRDGLGGPWMPAFLRALPGSLVSHSADDIDFAALAGRDVAVIGASASAVDNAAEALEAGARRVVLLVRRPDFPRVNKSLAANSPGFARGFRALPPEARWALNRHMREAGVPPPKASVLRCTEHPAFAIRMPCPVTGAAVEGARVRLETGQGPMRFDHVIAGTGFTVTWAARPELARLAPAVRLWRDLLPDMREDAELLDHPDLGPGMEFLPRQPGRDDWVSRITCMNNAAMMSHGRIAGDIPGISIGAQRVADQVLEQLFTEDWPRHFDALRRFDVAELTGDEWQVEDPLEAAPGD</sequence>
<organism evidence="3 4">
    <name type="scientific">Paroceanicella profunda</name>
    <dbReference type="NCBI Taxonomy" id="2579971"/>
    <lineage>
        <taxon>Bacteria</taxon>
        <taxon>Pseudomonadati</taxon>
        <taxon>Pseudomonadota</taxon>
        <taxon>Alphaproteobacteria</taxon>
        <taxon>Rhodobacterales</taxon>
        <taxon>Paracoccaceae</taxon>
        <taxon>Paroceanicella</taxon>
    </lineage>
</organism>
<dbReference type="SUPFAM" id="SSF51905">
    <property type="entry name" value="FAD/NAD(P)-binding domain"/>
    <property type="match status" value="1"/>
</dbReference>
<name>A0A5B8FUJ6_9RHOB</name>
<dbReference type="PANTHER" id="PTHR43539:SF91">
    <property type="entry name" value="FAD-DEPENDENT URATE HYDROXYLASE"/>
    <property type="match status" value="1"/>
</dbReference>
<dbReference type="GO" id="GO:0050660">
    <property type="term" value="F:flavin adenine dinucleotide binding"/>
    <property type="evidence" value="ECO:0007669"/>
    <property type="project" value="TreeGrafter"/>
</dbReference>
<dbReference type="InterPro" id="IPR036188">
    <property type="entry name" value="FAD/NAD-bd_sf"/>
</dbReference>
<dbReference type="GO" id="GO:0004497">
    <property type="term" value="F:monooxygenase activity"/>
    <property type="evidence" value="ECO:0007669"/>
    <property type="project" value="TreeGrafter"/>
</dbReference>
<dbReference type="InterPro" id="IPR050982">
    <property type="entry name" value="Auxin_biosynth/cation_transpt"/>
</dbReference>
<protein>
    <submittedName>
        <fullName evidence="3">NAD(P)/FAD-dependent oxidoreductase</fullName>
    </submittedName>
</protein>
<dbReference type="KEGG" id="ppru:FDP22_09865"/>
<evidence type="ECO:0000256" key="1">
    <source>
        <dbReference type="ARBA" id="ARBA00023002"/>
    </source>
</evidence>
<proteinExistence type="predicted"/>
<evidence type="ECO:0000313" key="3">
    <source>
        <dbReference type="EMBL" id="QDL92055.1"/>
    </source>
</evidence>
<dbReference type="PANTHER" id="PTHR43539">
    <property type="entry name" value="FLAVIN-BINDING MONOOXYGENASE-LIKE PROTEIN (AFU_ORTHOLOGUE AFUA_4G09220)"/>
    <property type="match status" value="1"/>
</dbReference>
<accession>A0A5B8FUJ6</accession>
<dbReference type="Pfam" id="PF13738">
    <property type="entry name" value="Pyr_redox_3"/>
    <property type="match status" value="1"/>
</dbReference>
<feature type="compositionally biased region" description="Basic and acidic residues" evidence="2">
    <location>
        <begin position="1"/>
        <end position="24"/>
    </location>
</feature>